<dbReference type="GO" id="GO:0005829">
    <property type="term" value="C:cytosol"/>
    <property type="evidence" value="ECO:0007669"/>
    <property type="project" value="TreeGrafter"/>
</dbReference>
<dbReference type="SUPFAM" id="SSF53098">
    <property type="entry name" value="Ribonuclease H-like"/>
    <property type="match status" value="1"/>
</dbReference>
<accession>A0A419NBQ7</accession>
<evidence type="ECO:0000256" key="2">
    <source>
        <dbReference type="ARBA" id="ARBA00022694"/>
    </source>
</evidence>
<dbReference type="Pfam" id="PF00929">
    <property type="entry name" value="RNase_T"/>
    <property type="match status" value="1"/>
</dbReference>
<dbReference type="PANTHER" id="PTHR30231:SF2">
    <property type="entry name" value="RIBONUCLEASE T"/>
    <property type="match status" value="1"/>
</dbReference>
<dbReference type="GO" id="GO:0003676">
    <property type="term" value="F:nucleic acid binding"/>
    <property type="evidence" value="ECO:0007669"/>
    <property type="project" value="InterPro"/>
</dbReference>
<feature type="site" description="Important for substrate binding and specificity" evidence="8">
    <location>
        <position position="157"/>
    </location>
</feature>
<dbReference type="GO" id="GO:0016896">
    <property type="term" value="F:RNA exonuclease activity, producing 5'-phosphomonoesters"/>
    <property type="evidence" value="ECO:0007669"/>
    <property type="project" value="UniProtKB-UniRule"/>
</dbReference>
<evidence type="ECO:0000256" key="7">
    <source>
        <dbReference type="ARBA" id="ARBA00022842"/>
    </source>
</evidence>
<comment type="function">
    <text evidence="8">Trims short 3' overhangs of a variety of RNA species, leaving a one or two nucleotide 3' overhang. Responsible for the end-turnover of tRNA: specifically removes the terminal AMP residue from uncharged tRNA (tRNA-C-C-A). Also appears to be involved in tRNA biosynthesis.</text>
</comment>
<feature type="binding site" evidence="8">
    <location>
        <position position="192"/>
    </location>
    <ligand>
        <name>Mg(2+)</name>
        <dbReference type="ChEBI" id="CHEBI:18420"/>
        <label>2</label>
        <note>catalytic</note>
    </ligand>
</feature>
<dbReference type="Proteomes" id="UP000284908">
    <property type="component" value="Unassembled WGS sequence"/>
</dbReference>
<dbReference type="CDD" id="cd06134">
    <property type="entry name" value="RNaseT"/>
    <property type="match status" value="1"/>
</dbReference>
<keyword evidence="4 8" id="KW-0479">Metal-binding</keyword>
<dbReference type="PANTHER" id="PTHR30231">
    <property type="entry name" value="DNA POLYMERASE III SUBUNIT EPSILON"/>
    <property type="match status" value="1"/>
</dbReference>
<feature type="binding site" evidence="8">
    <location>
        <position position="34"/>
    </location>
    <ligand>
        <name>Mg(2+)</name>
        <dbReference type="ChEBI" id="CHEBI:18420"/>
        <label>1</label>
        <note>catalytic</note>
    </ligand>
</feature>
<comment type="subunit">
    <text evidence="1 8">Homodimer.</text>
</comment>
<dbReference type="RefSeq" id="WP_120131961.1">
    <property type="nucleotide sequence ID" value="NZ_RAHH01000006.1"/>
</dbReference>
<proteinExistence type="inferred from homology"/>
<feature type="binding site" evidence="8">
    <location>
        <position position="34"/>
    </location>
    <ligand>
        <name>Mg(2+)</name>
        <dbReference type="ChEBI" id="CHEBI:18420"/>
        <label>2</label>
        <note>catalytic</note>
    </ligand>
</feature>
<evidence type="ECO:0000313" key="11">
    <source>
        <dbReference type="Proteomes" id="UP000284908"/>
    </source>
</evidence>
<comment type="caution">
    <text evidence="10">The sequence shown here is derived from an EMBL/GenBank/DDBJ whole genome shotgun (WGS) entry which is preliminary data.</text>
</comment>
<name>A0A419NBQ7_9GAMM</name>
<keyword evidence="5 8" id="KW-0378">Hydrolase</keyword>
<feature type="active site" description="Proton donor/acceptor" evidence="8">
    <location>
        <position position="192"/>
    </location>
</feature>
<organism evidence="10 11">
    <name type="scientific">Rahnella woolbedingensis</name>
    <dbReference type="NCBI Taxonomy" id="1510574"/>
    <lineage>
        <taxon>Bacteria</taxon>
        <taxon>Pseudomonadati</taxon>
        <taxon>Pseudomonadota</taxon>
        <taxon>Gammaproteobacteria</taxon>
        <taxon>Enterobacterales</taxon>
        <taxon>Yersiniaceae</taxon>
        <taxon>Rahnella</taxon>
    </lineage>
</organism>
<gene>
    <name evidence="8" type="primary">rnt</name>
    <name evidence="10" type="ORF">D6C13_06280</name>
</gene>
<evidence type="ECO:0000256" key="3">
    <source>
        <dbReference type="ARBA" id="ARBA00022722"/>
    </source>
</evidence>
<evidence type="ECO:0000313" key="10">
    <source>
        <dbReference type="EMBL" id="RJT45726.1"/>
    </source>
</evidence>
<feature type="site" description="Important for substrate binding and specificity" evidence="8">
    <location>
        <position position="135"/>
    </location>
</feature>
<dbReference type="FunFam" id="3.30.420.10:FF:000009">
    <property type="entry name" value="Ribonuclease T"/>
    <property type="match status" value="1"/>
</dbReference>
<evidence type="ECO:0000256" key="4">
    <source>
        <dbReference type="ARBA" id="ARBA00022723"/>
    </source>
</evidence>
<sequence length="238" mass="26416">MRAEFDEDKKLMAENSDINALRGRFRGFYPVVIDVETAGFNAQTDALLEIAAITLKMDEDGWLQSDETVHFHVEPFEGSVLVPEALAFNGIDPTNPLRGAVSEYDALHEIFKVIRKGMKEQNCNRAIIVAHNANFDHSFLMAAAERAGLKRNPFHPFATFDTAALSGLVLGQTVLAKACISAGMVFDSSQAHSALYDTERTAELFCELVNRWKRLGGWPLPLTAEETEDQAAQQENQQ</sequence>
<dbReference type="GO" id="GO:0045004">
    <property type="term" value="P:DNA replication proofreading"/>
    <property type="evidence" value="ECO:0007669"/>
    <property type="project" value="TreeGrafter"/>
</dbReference>
<reference evidence="10 11" key="1">
    <citation type="submission" date="2018-09" db="EMBL/GenBank/DDBJ databases">
        <authorList>
            <person name="Le Fleche-Mateos A."/>
        </authorList>
    </citation>
    <scope>NUCLEOTIDE SEQUENCE [LARGE SCALE GENOMIC DNA]</scope>
    <source>
        <strain evidence="10 11">DSM 27399</strain>
    </source>
</reference>
<evidence type="ECO:0000256" key="6">
    <source>
        <dbReference type="ARBA" id="ARBA00022839"/>
    </source>
</evidence>
<feature type="site" description="Important for substrate binding and specificity" evidence="8">
    <location>
        <position position="88"/>
    </location>
</feature>
<dbReference type="InterPro" id="IPR013520">
    <property type="entry name" value="Ribonucl_H"/>
</dbReference>
<dbReference type="InterPro" id="IPR036397">
    <property type="entry name" value="RNaseH_sf"/>
</dbReference>
<dbReference type="SMART" id="SM00479">
    <property type="entry name" value="EXOIII"/>
    <property type="match status" value="1"/>
</dbReference>
<dbReference type="InterPro" id="IPR005987">
    <property type="entry name" value="RNase_T"/>
</dbReference>
<feature type="site" description="Important for substrate binding and specificity" evidence="8">
    <location>
        <position position="40"/>
    </location>
</feature>
<keyword evidence="7 8" id="KW-0460">Magnesium</keyword>
<keyword evidence="3 8" id="KW-0540">Nuclease</keyword>
<comment type="cofactor">
    <cofactor evidence="8">
        <name>Mg(2+)</name>
        <dbReference type="ChEBI" id="CHEBI:18420"/>
    </cofactor>
    <text evidence="8">Binds two Mg(2+) per subunit. The active form of the enzyme binds two Mg(2+) ions in its active site. The first Mg(2+) forms only one salt bridge with the protein.</text>
</comment>
<evidence type="ECO:0000256" key="1">
    <source>
        <dbReference type="ARBA" id="ARBA00011738"/>
    </source>
</evidence>
<dbReference type="NCBIfam" id="TIGR01298">
    <property type="entry name" value="RNaseT"/>
    <property type="match status" value="1"/>
</dbReference>
<dbReference type="Gene3D" id="3.30.420.10">
    <property type="entry name" value="Ribonuclease H-like superfamily/Ribonuclease H"/>
    <property type="match status" value="1"/>
</dbReference>
<dbReference type="GO" id="GO:0008033">
    <property type="term" value="P:tRNA processing"/>
    <property type="evidence" value="ECO:0007669"/>
    <property type="project" value="UniProtKB-KW"/>
</dbReference>
<dbReference type="HAMAP" id="MF_00157">
    <property type="entry name" value="RNase_T"/>
    <property type="match status" value="1"/>
</dbReference>
<dbReference type="EMBL" id="RAHH01000006">
    <property type="protein sequence ID" value="RJT45726.1"/>
    <property type="molecule type" value="Genomic_DNA"/>
</dbReference>
<evidence type="ECO:0000256" key="8">
    <source>
        <dbReference type="HAMAP-Rule" id="MF_00157"/>
    </source>
</evidence>
<keyword evidence="6 8" id="KW-0269">Exonuclease</keyword>
<dbReference type="OrthoDB" id="9778264at2"/>
<feature type="binding site" evidence="8">
    <location>
        <position position="197"/>
    </location>
    <ligand>
        <name>Mg(2+)</name>
        <dbReference type="ChEBI" id="CHEBI:18420"/>
        <label>2</label>
        <note>catalytic</note>
    </ligand>
</feature>
<dbReference type="AlphaFoldDB" id="A0A419NBQ7"/>
<evidence type="ECO:0000256" key="5">
    <source>
        <dbReference type="ARBA" id="ARBA00022801"/>
    </source>
</evidence>
<evidence type="ECO:0000259" key="9">
    <source>
        <dbReference type="SMART" id="SM00479"/>
    </source>
</evidence>
<comment type="similarity">
    <text evidence="8">Belongs to the RNase T family.</text>
</comment>
<dbReference type="GO" id="GO:0008408">
    <property type="term" value="F:3'-5' exonuclease activity"/>
    <property type="evidence" value="ECO:0007669"/>
    <property type="project" value="TreeGrafter"/>
</dbReference>
<protein>
    <recommendedName>
        <fullName evidence="8">Ribonuclease T</fullName>
        <ecNumber evidence="8">3.1.13.-</ecNumber>
    </recommendedName>
    <alternativeName>
        <fullName evidence="8">Exoribonuclease T</fullName>
        <shortName evidence="8">RNase T</shortName>
    </alternativeName>
</protein>
<keyword evidence="11" id="KW-1185">Reference proteome</keyword>
<dbReference type="GO" id="GO:0000287">
    <property type="term" value="F:magnesium ion binding"/>
    <property type="evidence" value="ECO:0007669"/>
    <property type="project" value="UniProtKB-UniRule"/>
</dbReference>
<dbReference type="EC" id="3.1.13.-" evidence="8"/>
<feature type="binding site" evidence="8">
    <location>
        <position position="36"/>
    </location>
    <ligand>
        <name>Mg(2+)</name>
        <dbReference type="ChEBI" id="CHEBI:18420"/>
        <label>2</label>
        <note>catalytic</note>
    </ligand>
</feature>
<keyword evidence="2 8" id="KW-0819">tRNA processing</keyword>
<feature type="domain" description="Exonuclease" evidence="9">
    <location>
        <begin position="29"/>
        <end position="214"/>
    </location>
</feature>
<dbReference type="InterPro" id="IPR012337">
    <property type="entry name" value="RNaseH-like_sf"/>
</dbReference>